<gene>
    <name evidence="1" type="ORF">RGC78_08050</name>
</gene>
<evidence type="ECO:0000313" key="2">
    <source>
        <dbReference type="Proteomes" id="UP001256646"/>
    </source>
</evidence>
<accession>A0ABU1EGC6</accession>
<dbReference type="EMBL" id="JAVJAN010000018">
    <property type="protein sequence ID" value="MDR5587422.1"/>
    <property type="molecule type" value="Genomic_DNA"/>
</dbReference>
<sequence length="174" mass="20322">MDIREFSLLEHNNVSVNWEKVEAELGFVICQDVKDFFSRIAGGYIKEIVDFKENYFFNTTGNYEYDHWISFNECEGEIELFLITPKSEDNIQNFIINAFREWTGGNDFGHRVLLGDFEFNIGGVLILLNNDSGEVEWMDCEYGYFDIYEENPNGVVANSLQEFLDKCVDKRLDD</sequence>
<proteinExistence type="predicted"/>
<reference evidence="1 2" key="1">
    <citation type="submission" date="2023-09" db="EMBL/GenBank/DDBJ databases">
        <authorList>
            <person name="Zhai L."/>
        </authorList>
    </citation>
    <scope>NUCLEOTIDE SEQUENCE [LARGE SCALE GENOMIC DNA]</scope>
    <source>
        <strain evidence="1 2">5 N-1</strain>
    </source>
</reference>
<organism evidence="1 2">
    <name type="scientific">Clostridium aquiflavi</name>
    <dbReference type="NCBI Taxonomy" id="3073603"/>
    <lineage>
        <taxon>Bacteria</taxon>
        <taxon>Bacillati</taxon>
        <taxon>Bacillota</taxon>
        <taxon>Clostridia</taxon>
        <taxon>Eubacteriales</taxon>
        <taxon>Clostridiaceae</taxon>
        <taxon>Clostridium</taxon>
    </lineage>
</organism>
<evidence type="ECO:0000313" key="1">
    <source>
        <dbReference type="EMBL" id="MDR5587422.1"/>
    </source>
</evidence>
<comment type="caution">
    <text evidence="1">The sequence shown here is derived from an EMBL/GenBank/DDBJ whole genome shotgun (WGS) entry which is preliminary data.</text>
</comment>
<keyword evidence="2" id="KW-1185">Reference proteome</keyword>
<dbReference type="Proteomes" id="UP001256646">
    <property type="component" value="Unassembled WGS sequence"/>
</dbReference>
<protein>
    <recommendedName>
        <fullName evidence="3">SMI1/KNR4 family protein</fullName>
    </recommendedName>
</protein>
<evidence type="ECO:0008006" key="3">
    <source>
        <dbReference type="Google" id="ProtNLM"/>
    </source>
</evidence>
<name>A0ABU1EGC6_9CLOT</name>
<dbReference type="RefSeq" id="WP_309556394.1">
    <property type="nucleotide sequence ID" value="NZ_JAVJAN010000018.1"/>
</dbReference>